<proteinExistence type="predicted"/>
<protein>
    <submittedName>
        <fullName evidence="2">Unannotated protein</fullName>
    </submittedName>
</protein>
<feature type="compositionally biased region" description="Low complexity" evidence="1">
    <location>
        <begin position="26"/>
        <end position="38"/>
    </location>
</feature>
<feature type="region of interest" description="Disordered" evidence="1">
    <location>
        <begin position="24"/>
        <end position="49"/>
    </location>
</feature>
<dbReference type="EMBL" id="CAEZZK010000073">
    <property type="protein sequence ID" value="CAB4757530.1"/>
    <property type="molecule type" value="Genomic_DNA"/>
</dbReference>
<name>A0A6J6UCP0_9ZZZZ</name>
<reference evidence="2" key="1">
    <citation type="submission" date="2020-05" db="EMBL/GenBank/DDBJ databases">
        <authorList>
            <person name="Chiriac C."/>
            <person name="Salcher M."/>
            <person name="Ghai R."/>
            <person name="Kavagutti S V."/>
        </authorList>
    </citation>
    <scope>NUCLEOTIDE SEQUENCE</scope>
</reference>
<evidence type="ECO:0000313" key="2">
    <source>
        <dbReference type="EMBL" id="CAB4757530.1"/>
    </source>
</evidence>
<gene>
    <name evidence="2" type="ORF">UFOPK2855_00482</name>
</gene>
<dbReference type="AlphaFoldDB" id="A0A6J6UCP0"/>
<evidence type="ECO:0000256" key="1">
    <source>
        <dbReference type="SAM" id="MobiDB-lite"/>
    </source>
</evidence>
<accession>A0A6J6UCP0</accession>
<sequence length="49" mass="4903">MFTAITTRPPIAKTSLHALAAEIAPKSSGSSTSGGKKSVVLTKATSSLT</sequence>
<organism evidence="2">
    <name type="scientific">freshwater metagenome</name>
    <dbReference type="NCBI Taxonomy" id="449393"/>
    <lineage>
        <taxon>unclassified sequences</taxon>
        <taxon>metagenomes</taxon>
        <taxon>ecological metagenomes</taxon>
    </lineage>
</organism>